<name>A0A7J6ADZ3_AMEME</name>
<accession>A0A7J6ADZ3</accession>
<evidence type="ECO:0000313" key="1">
    <source>
        <dbReference type="EMBL" id="KAF4079708.1"/>
    </source>
</evidence>
<protein>
    <submittedName>
        <fullName evidence="1">Uncharacterized protein</fullName>
    </submittedName>
</protein>
<comment type="caution">
    <text evidence="1">The sequence shown here is derived from an EMBL/GenBank/DDBJ whole genome shotgun (WGS) entry which is preliminary data.</text>
</comment>
<dbReference type="Proteomes" id="UP000593565">
    <property type="component" value="Unassembled WGS sequence"/>
</dbReference>
<gene>
    <name evidence="1" type="ORF">AMELA_G00181320</name>
</gene>
<sequence>MAIRCMSLQCLCHTCVRLLSDTEKVAVLDFSNYQMCGMHWIAVWVQASDLPVKVAVCFLHAAPQGQLLYRGQLGIGCGGLDWGKSWTLCAYCWIVTWHT</sequence>
<evidence type="ECO:0000313" key="2">
    <source>
        <dbReference type="Proteomes" id="UP000593565"/>
    </source>
</evidence>
<dbReference type="EMBL" id="JAAGNN010000015">
    <property type="protein sequence ID" value="KAF4079708.1"/>
    <property type="molecule type" value="Genomic_DNA"/>
</dbReference>
<proteinExistence type="predicted"/>
<reference evidence="1 2" key="1">
    <citation type="submission" date="2020-02" db="EMBL/GenBank/DDBJ databases">
        <title>A chromosome-scale genome assembly of the black bullhead catfish (Ameiurus melas).</title>
        <authorList>
            <person name="Wen M."/>
            <person name="Zham M."/>
            <person name="Cabau C."/>
            <person name="Klopp C."/>
            <person name="Donnadieu C."/>
            <person name="Roques C."/>
            <person name="Bouchez O."/>
            <person name="Lampietro C."/>
            <person name="Jouanno E."/>
            <person name="Herpin A."/>
            <person name="Louis A."/>
            <person name="Berthelot C."/>
            <person name="Parey E."/>
            <person name="Roest-Crollius H."/>
            <person name="Braasch I."/>
            <person name="Postlethwait J."/>
            <person name="Robinson-Rechavi M."/>
            <person name="Echchiki A."/>
            <person name="Begum T."/>
            <person name="Montfort J."/>
            <person name="Schartl M."/>
            <person name="Bobe J."/>
            <person name="Guiguen Y."/>
        </authorList>
    </citation>
    <scope>NUCLEOTIDE SEQUENCE [LARGE SCALE GENOMIC DNA]</scope>
    <source>
        <strain evidence="1">M_S1</strain>
        <tissue evidence="1">Blood</tissue>
    </source>
</reference>
<dbReference type="AlphaFoldDB" id="A0A7J6ADZ3"/>
<organism evidence="1 2">
    <name type="scientific">Ameiurus melas</name>
    <name type="common">Black bullhead</name>
    <name type="synonym">Silurus melas</name>
    <dbReference type="NCBI Taxonomy" id="219545"/>
    <lineage>
        <taxon>Eukaryota</taxon>
        <taxon>Metazoa</taxon>
        <taxon>Chordata</taxon>
        <taxon>Craniata</taxon>
        <taxon>Vertebrata</taxon>
        <taxon>Euteleostomi</taxon>
        <taxon>Actinopterygii</taxon>
        <taxon>Neopterygii</taxon>
        <taxon>Teleostei</taxon>
        <taxon>Ostariophysi</taxon>
        <taxon>Siluriformes</taxon>
        <taxon>Ictaluridae</taxon>
        <taxon>Ameiurus</taxon>
    </lineage>
</organism>
<keyword evidence="2" id="KW-1185">Reference proteome</keyword>